<dbReference type="EMBL" id="AP017378">
    <property type="protein sequence ID" value="BBD07675.1"/>
    <property type="molecule type" value="Genomic_DNA"/>
</dbReference>
<dbReference type="AlphaFoldDB" id="A0A2Z6AWT8"/>
<evidence type="ECO:0000256" key="1">
    <source>
        <dbReference type="SAM" id="SignalP"/>
    </source>
</evidence>
<name>A0A2Z6AWT8_9BACT</name>
<organism evidence="2 3">
    <name type="scientific">Desulfovibrio ferrophilus</name>
    <dbReference type="NCBI Taxonomy" id="241368"/>
    <lineage>
        <taxon>Bacteria</taxon>
        <taxon>Pseudomonadati</taxon>
        <taxon>Thermodesulfobacteriota</taxon>
        <taxon>Desulfovibrionia</taxon>
        <taxon>Desulfovibrionales</taxon>
        <taxon>Desulfovibrionaceae</taxon>
        <taxon>Desulfovibrio</taxon>
    </lineage>
</organism>
<reference evidence="2 3" key="1">
    <citation type="journal article" date="2018" name="Sci. Adv.">
        <title>Multi-heme cytochromes provide a pathway for survival in energy-limited environments.</title>
        <authorList>
            <person name="Deng X."/>
            <person name="Dohmae N."/>
            <person name="Nealson K.H."/>
            <person name="Hashimoto K."/>
            <person name="Okamoto A."/>
        </authorList>
    </citation>
    <scope>NUCLEOTIDE SEQUENCE [LARGE SCALE GENOMIC DNA]</scope>
    <source>
        <strain evidence="2 3">IS5</strain>
    </source>
</reference>
<proteinExistence type="predicted"/>
<dbReference type="KEGG" id="dfl:DFE_0949"/>
<gene>
    <name evidence="2" type="ORF">DFE_0949</name>
</gene>
<dbReference type="RefSeq" id="WP_126377137.1">
    <property type="nucleotide sequence ID" value="NZ_AP017378.1"/>
</dbReference>
<dbReference type="Proteomes" id="UP000269883">
    <property type="component" value="Chromosome"/>
</dbReference>
<sequence length="71" mass="7808">MKKLFFLILSVIVLIGCASRQTITLTSKLVSVQDQQWCIVDPFISFPVLGVWEGAEGALGMRPQGEIHPPP</sequence>
<accession>A0A2Z6AWT8</accession>
<dbReference type="PROSITE" id="PS51257">
    <property type="entry name" value="PROKAR_LIPOPROTEIN"/>
    <property type="match status" value="1"/>
</dbReference>
<feature type="chain" id="PRO_5016314542" evidence="1">
    <location>
        <begin position="19"/>
        <end position="71"/>
    </location>
</feature>
<protein>
    <submittedName>
        <fullName evidence="2">TonB-linked outer membrane protein, SusC/RagA family</fullName>
    </submittedName>
</protein>
<evidence type="ECO:0000313" key="2">
    <source>
        <dbReference type="EMBL" id="BBD07675.1"/>
    </source>
</evidence>
<keyword evidence="3" id="KW-1185">Reference proteome</keyword>
<keyword evidence="1" id="KW-0732">Signal</keyword>
<feature type="signal peptide" evidence="1">
    <location>
        <begin position="1"/>
        <end position="18"/>
    </location>
</feature>
<evidence type="ECO:0000313" key="3">
    <source>
        <dbReference type="Proteomes" id="UP000269883"/>
    </source>
</evidence>